<evidence type="ECO:0000256" key="1">
    <source>
        <dbReference type="SAM" id="MobiDB-lite"/>
    </source>
</evidence>
<protein>
    <submittedName>
        <fullName evidence="2">Uncharacterized protein</fullName>
    </submittedName>
</protein>
<dbReference type="Proteomes" id="UP001230504">
    <property type="component" value="Unassembled WGS sequence"/>
</dbReference>
<organism evidence="2 3">
    <name type="scientific">Colletotrichum navitas</name>
    <dbReference type="NCBI Taxonomy" id="681940"/>
    <lineage>
        <taxon>Eukaryota</taxon>
        <taxon>Fungi</taxon>
        <taxon>Dikarya</taxon>
        <taxon>Ascomycota</taxon>
        <taxon>Pezizomycotina</taxon>
        <taxon>Sordariomycetes</taxon>
        <taxon>Hypocreomycetidae</taxon>
        <taxon>Glomerellales</taxon>
        <taxon>Glomerellaceae</taxon>
        <taxon>Colletotrichum</taxon>
        <taxon>Colletotrichum graminicola species complex</taxon>
    </lineage>
</organism>
<comment type="caution">
    <text evidence="2">The sequence shown here is derived from an EMBL/GenBank/DDBJ whole genome shotgun (WGS) entry which is preliminary data.</text>
</comment>
<sequence length="234" mass="25869">MSCFKSEHVGKSSPFHLSQFFSYPHLSPASRPAVAFPISGSLNASPIAFRDNPMFTVQRPPARRDMYDGIWNNRQQTNGSWQAAPGGVLIGLPLSEIPMACGFPAPPPHFLPLMESKNRDRTLFKRSNKRRSSHGPPQPPKTAISNWTSSRNPCGIGGSTHRALDTGPTYKRPARSLVHVRIFSTSKVNKHVTAWISSGMGRRHLPCRQIKSLGSTSFVPRPRLAFTNCLNASR</sequence>
<dbReference type="EMBL" id="JAHLJV010000006">
    <property type="protein sequence ID" value="KAK1597921.1"/>
    <property type="molecule type" value="Genomic_DNA"/>
</dbReference>
<dbReference type="RefSeq" id="XP_060418667.1">
    <property type="nucleotide sequence ID" value="XM_060552418.1"/>
</dbReference>
<proteinExistence type="predicted"/>
<keyword evidence="3" id="KW-1185">Reference proteome</keyword>
<gene>
    <name evidence="2" type="ORF">LY79DRAFT_322083</name>
</gene>
<feature type="region of interest" description="Disordered" evidence="1">
    <location>
        <begin position="126"/>
        <end position="168"/>
    </location>
</feature>
<feature type="compositionally biased region" description="Polar residues" evidence="1">
    <location>
        <begin position="143"/>
        <end position="152"/>
    </location>
</feature>
<name>A0AAD8VAF3_9PEZI</name>
<accession>A0AAD8VAF3</accession>
<dbReference type="AlphaFoldDB" id="A0AAD8VAF3"/>
<reference evidence="2" key="1">
    <citation type="submission" date="2021-06" db="EMBL/GenBank/DDBJ databases">
        <title>Comparative genomics, transcriptomics and evolutionary studies reveal genomic signatures of adaptation to plant cell wall in hemibiotrophic fungi.</title>
        <authorList>
            <consortium name="DOE Joint Genome Institute"/>
            <person name="Baroncelli R."/>
            <person name="Diaz J.F."/>
            <person name="Benocci T."/>
            <person name="Peng M."/>
            <person name="Battaglia E."/>
            <person name="Haridas S."/>
            <person name="Andreopoulos W."/>
            <person name="Labutti K."/>
            <person name="Pangilinan J."/>
            <person name="Floch G.L."/>
            <person name="Makela M.R."/>
            <person name="Henrissat B."/>
            <person name="Grigoriev I.V."/>
            <person name="Crouch J.A."/>
            <person name="De Vries R.P."/>
            <person name="Sukno S.A."/>
            <person name="Thon M.R."/>
        </authorList>
    </citation>
    <scope>NUCLEOTIDE SEQUENCE</scope>
    <source>
        <strain evidence="2">CBS 125086</strain>
    </source>
</reference>
<evidence type="ECO:0000313" key="3">
    <source>
        <dbReference type="Proteomes" id="UP001230504"/>
    </source>
</evidence>
<dbReference type="GeneID" id="85436658"/>
<evidence type="ECO:0000313" key="2">
    <source>
        <dbReference type="EMBL" id="KAK1597921.1"/>
    </source>
</evidence>